<keyword evidence="6" id="KW-0029">Amino-acid transport</keyword>
<keyword evidence="3" id="KW-1003">Cell membrane</keyword>
<dbReference type="Pfam" id="PF00005">
    <property type="entry name" value="ABC_tran"/>
    <property type="match status" value="1"/>
</dbReference>
<dbReference type="Gene3D" id="3.40.50.300">
    <property type="entry name" value="P-loop containing nucleotide triphosphate hydrolases"/>
    <property type="match status" value="1"/>
</dbReference>
<evidence type="ECO:0000256" key="4">
    <source>
        <dbReference type="ARBA" id="ARBA00022741"/>
    </source>
</evidence>
<dbReference type="GO" id="GO:0005886">
    <property type="term" value="C:plasma membrane"/>
    <property type="evidence" value="ECO:0007669"/>
    <property type="project" value="UniProtKB-SubCell"/>
</dbReference>
<evidence type="ECO:0000256" key="9">
    <source>
        <dbReference type="ARBA" id="ARBA00040096"/>
    </source>
</evidence>
<keyword evidence="7" id="KW-0472">Membrane</keyword>
<dbReference type="InterPro" id="IPR017871">
    <property type="entry name" value="ABC_transporter-like_CS"/>
</dbReference>
<comment type="catalytic activity">
    <reaction evidence="11">
        <text>L-arginine(out) + ATP + H2O = L-arginine(in) + ADP + phosphate + H(+)</text>
        <dbReference type="Rhea" id="RHEA:29879"/>
        <dbReference type="ChEBI" id="CHEBI:15377"/>
        <dbReference type="ChEBI" id="CHEBI:15378"/>
        <dbReference type="ChEBI" id="CHEBI:30616"/>
        <dbReference type="ChEBI" id="CHEBI:32682"/>
        <dbReference type="ChEBI" id="CHEBI:43474"/>
        <dbReference type="ChEBI" id="CHEBI:456216"/>
        <dbReference type="EC" id="7.4.2.1"/>
    </reaction>
    <physiologicalReaction direction="left-to-right" evidence="11">
        <dbReference type="Rhea" id="RHEA:29880"/>
    </physiologicalReaction>
</comment>
<dbReference type="Proteomes" id="UP001152766">
    <property type="component" value="Unassembled WGS sequence"/>
</dbReference>
<dbReference type="SUPFAM" id="SSF52540">
    <property type="entry name" value="P-loop containing nucleoside triphosphate hydrolases"/>
    <property type="match status" value="1"/>
</dbReference>
<dbReference type="GO" id="GO:0016887">
    <property type="term" value="F:ATP hydrolysis activity"/>
    <property type="evidence" value="ECO:0007669"/>
    <property type="project" value="InterPro"/>
</dbReference>
<keyword evidence="2" id="KW-0813">Transport</keyword>
<accession>A0A9X4LK41</accession>
<keyword evidence="14" id="KW-1185">Reference proteome</keyword>
<reference evidence="13" key="1">
    <citation type="submission" date="2019-02" db="EMBL/GenBank/DDBJ databases">
        <title>Draft genome of the type strain Pelomonas aquatica CCUG 52575T.</title>
        <authorList>
            <person name="Gomila M."/>
            <person name="Lalucat J."/>
        </authorList>
    </citation>
    <scope>NUCLEOTIDE SEQUENCE</scope>
    <source>
        <strain evidence="13">CCUG 52575</strain>
    </source>
</reference>
<evidence type="ECO:0000259" key="12">
    <source>
        <dbReference type="PROSITE" id="PS50893"/>
    </source>
</evidence>
<dbReference type="GO" id="GO:0005524">
    <property type="term" value="F:ATP binding"/>
    <property type="evidence" value="ECO:0007669"/>
    <property type="project" value="UniProtKB-KW"/>
</dbReference>
<dbReference type="PROSITE" id="PS50893">
    <property type="entry name" value="ABC_TRANSPORTER_2"/>
    <property type="match status" value="1"/>
</dbReference>
<name>A0A9X4LK41_9BURK</name>
<evidence type="ECO:0000256" key="10">
    <source>
        <dbReference type="ARBA" id="ARBA00047624"/>
    </source>
</evidence>
<keyword evidence="5 13" id="KW-0067">ATP-binding</keyword>
<dbReference type="GO" id="GO:0015426">
    <property type="term" value="F:ATPase-coupled polar amino acid-transporter activity"/>
    <property type="evidence" value="ECO:0007669"/>
    <property type="project" value="UniProtKB-EC"/>
</dbReference>
<evidence type="ECO:0000313" key="14">
    <source>
        <dbReference type="Proteomes" id="UP001152766"/>
    </source>
</evidence>
<evidence type="ECO:0000256" key="2">
    <source>
        <dbReference type="ARBA" id="ARBA00022448"/>
    </source>
</evidence>
<organism evidence="13 14">
    <name type="scientific">Pelomonas aquatica</name>
    <dbReference type="NCBI Taxonomy" id="431058"/>
    <lineage>
        <taxon>Bacteria</taxon>
        <taxon>Pseudomonadati</taxon>
        <taxon>Pseudomonadota</taxon>
        <taxon>Betaproteobacteria</taxon>
        <taxon>Burkholderiales</taxon>
        <taxon>Sphaerotilaceae</taxon>
        <taxon>Roseateles</taxon>
    </lineage>
</organism>
<protein>
    <recommendedName>
        <fullName evidence="9">Arginine transport ATP-binding protein ArtP</fullName>
        <ecNumber evidence="8">7.4.2.1</ecNumber>
    </recommendedName>
</protein>
<dbReference type="InterPro" id="IPR050086">
    <property type="entry name" value="MetN_ABC_transporter-like"/>
</dbReference>
<dbReference type="InterPro" id="IPR027417">
    <property type="entry name" value="P-loop_NTPase"/>
</dbReference>
<dbReference type="EMBL" id="SGUG01000028">
    <property type="protein sequence ID" value="MDG0864204.1"/>
    <property type="molecule type" value="Genomic_DNA"/>
</dbReference>
<dbReference type="SMART" id="SM00382">
    <property type="entry name" value="AAA"/>
    <property type="match status" value="1"/>
</dbReference>
<dbReference type="PROSITE" id="PS00211">
    <property type="entry name" value="ABC_TRANSPORTER_1"/>
    <property type="match status" value="1"/>
</dbReference>
<keyword evidence="4" id="KW-0547">Nucleotide-binding</keyword>
<comment type="subcellular location">
    <subcellularLocation>
        <location evidence="1">Cell membrane</location>
    </subcellularLocation>
</comment>
<dbReference type="PANTHER" id="PTHR43166:SF25">
    <property type="entry name" value="ARGININE TRANSPORT ATP-BINDING PROTEIN ARTP"/>
    <property type="match status" value="1"/>
</dbReference>
<dbReference type="InterPro" id="IPR003593">
    <property type="entry name" value="AAA+_ATPase"/>
</dbReference>
<dbReference type="RefSeq" id="WP_268153596.1">
    <property type="nucleotide sequence ID" value="NZ_JAPPUW010000025.1"/>
</dbReference>
<evidence type="ECO:0000256" key="11">
    <source>
        <dbReference type="ARBA" id="ARBA00047796"/>
    </source>
</evidence>
<sequence>MIDCKCVIKRLAGREVLKGVDLHVVSGETLVLCGPSGAGKTTFLRAINGLEPIDGGSITIDGCPVWPSKRGARELKGKVGMLFQHFNLFDHLSALDNICLAPRQVLGVSKAEAERRALELLDDLGLAGKGAHHPSQLSGGEKQRVALARCLAMKPSVMLLDEPTSALDPARTAQIAELVRKLKRSNVATIIVSHDQQFAYEVADRMVSLESGRLVNLHDDSSCCAAVASLKHAARSMRPSFSAPAPV</sequence>
<comment type="catalytic activity">
    <reaction evidence="10">
        <text>a polar amino acid(out) + ATP + H2O = a polar amino acid(in) + ADP + phosphate + H(+)</text>
        <dbReference type="Rhea" id="RHEA:14673"/>
        <dbReference type="ChEBI" id="CHEBI:15377"/>
        <dbReference type="ChEBI" id="CHEBI:15378"/>
        <dbReference type="ChEBI" id="CHEBI:30616"/>
        <dbReference type="ChEBI" id="CHEBI:43474"/>
        <dbReference type="ChEBI" id="CHEBI:62031"/>
        <dbReference type="ChEBI" id="CHEBI:456216"/>
        <dbReference type="EC" id="7.4.2.1"/>
    </reaction>
    <physiologicalReaction direction="left-to-right" evidence="10">
        <dbReference type="Rhea" id="RHEA:14674"/>
    </physiologicalReaction>
</comment>
<comment type="caution">
    <text evidence="13">The sequence shown here is derived from an EMBL/GenBank/DDBJ whole genome shotgun (WGS) entry which is preliminary data.</text>
</comment>
<evidence type="ECO:0000256" key="3">
    <source>
        <dbReference type="ARBA" id="ARBA00022475"/>
    </source>
</evidence>
<evidence type="ECO:0000256" key="6">
    <source>
        <dbReference type="ARBA" id="ARBA00022970"/>
    </source>
</evidence>
<proteinExistence type="predicted"/>
<gene>
    <name evidence="13" type="ORF">EXJ73_17220</name>
</gene>
<dbReference type="PANTHER" id="PTHR43166">
    <property type="entry name" value="AMINO ACID IMPORT ATP-BINDING PROTEIN"/>
    <property type="match status" value="1"/>
</dbReference>
<evidence type="ECO:0000256" key="8">
    <source>
        <dbReference type="ARBA" id="ARBA00038850"/>
    </source>
</evidence>
<feature type="domain" description="ABC transporter" evidence="12">
    <location>
        <begin position="2"/>
        <end position="236"/>
    </location>
</feature>
<evidence type="ECO:0000313" key="13">
    <source>
        <dbReference type="EMBL" id="MDG0864204.1"/>
    </source>
</evidence>
<dbReference type="AlphaFoldDB" id="A0A9X4LK41"/>
<evidence type="ECO:0000256" key="7">
    <source>
        <dbReference type="ARBA" id="ARBA00023136"/>
    </source>
</evidence>
<evidence type="ECO:0000256" key="5">
    <source>
        <dbReference type="ARBA" id="ARBA00022840"/>
    </source>
</evidence>
<evidence type="ECO:0000256" key="1">
    <source>
        <dbReference type="ARBA" id="ARBA00004236"/>
    </source>
</evidence>
<dbReference type="EC" id="7.4.2.1" evidence="8"/>
<dbReference type="InterPro" id="IPR003439">
    <property type="entry name" value="ABC_transporter-like_ATP-bd"/>
</dbReference>